<proteinExistence type="predicted"/>
<protein>
    <recommendedName>
        <fullName evidence="2">Fatty acid desaturase domain-containing protein</fullName>
    </recommendedName>
</protein>
<feature type="transmembrane region" description="Helical" evidence="1">
    <location>
        <begin position="14"/>
        <end position="36"/>
    </location>
</feature>
<dbReference type="AlphaFoldDB" id="A0A7S3NH38"/>
<sequence length="268" mass="31433">MMKKLRVTLVTPTIAWPTVVLAVLTFSAWIWSFMYLKNTKRVLVSTLATYIAFTPAHDAAHRSVSRNYRVLNEAVGWLSQIPLLAPFPAFRFCHLEHHKNVNDPDRDPDFYSQRSGLFFRWCTQDLHYYYLILTTPSKKCPKYCIPISIAILFAQFFTLFLIAQSSGFNTILQGWILPQRLAVIMLAYSFDFVPHRGAEPRKLDEYRTTKHIQSSWLPAWLLRCILLCQDAHVVHHLYPLLPFYSYHRIWFNHSDELYARGVQDTTLF</sequence>
<keyword evidence="1" id="KW-0472">Membrane</keyword>
<feature type="transmembrane region" description="Helical" evidence="1">
    <location>
        <begin position="143"/>
        <end position="163"/>
    </location>
</feature>
<feature type="domain" description="Fatty acid desaturase" evidence="2">
    <location>
        <begin position="47"/>
        <end position="262"/>
    </location>
</feature>
<evidence type="ECO:0000259" key="2">
    <source>
        <dbReference type="Pfam" id="PF00487"/>
    </source>
</evidence>
<gene>
    <name evidence="3" type="ORF">ALAG00032_LOCUS1404</name>
</gene>
<name>A0A7S3NH38_9STRA</name>
<keyword evidence="1" id="KW-1133">Transmembrane helix</keyword>
<organism evidence="3">
    <name type="scientific">Aureoumbra lagunensis</name>
    <dbReference type="NCBI Taxonomy" id="44058"/>
    <lineage>
        <taxon>Eukaryota</taxon>
        <taxon>Sar</taxon>
        <taxon>Stramenopiles</taxon>
        <taxon>Ochrophyta</taxon>
        <taxon>Pelagophyceae</taxon>
        <taxon>Pelagomonadales</taxon>
        <taxon>Aureoumbra</taxon>
    </lineage>
</organism>
<accession>A0A7S3NH38</accession>
<dbReference type="EMBL" id="HBIJ01001996">
    <property type="protein sequence ID" value="CAE0360674.1"/>
    <property type="molecule type" value="Transcribed_RNA"/>
</dbReference>
<dbReference type="InterPro" id="IPR005804">
    <property type="entry name" value="FA_desaturase_dom"/>
</dbReference>
<reference evidence="3" key="1">
    <citation type="submission" date="2021-01" db="EMBL/GenBank/DDBJ databases">
        <authorList>
            <person name="Corre E."/>
            <person name="Pelletier E."/>
            <person name="Niang G."/>
            <person name="Scheremetjew M."/>
            <person name="Finn R."/>
            <person name="Kale V."/>
            <person name="Holt S."/>
            <person name="Cochrane G."/>
            <person name="Meng A."/>
            <person name="Brown T."/>
            <person name="Cohen L."/>
        </authorList>
    </citation>
    <scope>NUCLEOTIDE SEQUENCE</scope>
    <source>
        <strain evidence="3">CCMP1510</strain>
    </source>
</reference>
<dbReference type="GO" id="GO:0006629">
    <property type="term" value="P:lipid metabolic process"/>
    <property type="evidence" value="ECO:0007669"/>
    <property type="project" value="InterPro"/>
</dbReference>
<evidence type="ECO:0000313" key="3">
    <source>
        <dbReference type="EMBL" id="CAE0360674.1"/>
    </source>
</evidence>
<evidence type="ECO:0000256" key="1">
    <source>
        <dbReference type="SAM" id="Phobius"/>
    </source>
</evidence>
<dbReference type="Pfam" id="PF00487">
    <property type="entry name" value="FA_desaturase"/>
    <property type="match status" value="1"/>
</dbReference>
<keyword evidence="1" id="KW-0812">Transmembrane</keyword>